<evidence type="ECO:0000313" key="1">
    <source>
        <dbReference type="EMBL" id="CAH1790192.1"/>
    </source>
</evidence>
<gene>
    <name evidence="1" type="ORF">OFUS_LOCUS15436</name>
</gene>
<dbReference type="AlphaFoldDB" id="A0A8S4PFQ0"/>
<dbReference type="InterPro" id="IPR042838">
    <property type="entry name" value="KIAA1958"/>
</dbReference>
<evidence type="ECO:0000313" key="2">
    <source>
        <dbReference type="Proteomes" id="UP000749559"/>
    </source>
</evidence>
<reference evidence="1" key="1">
    <citation type="submission" date="2022-03" db="EMBL/GenBank/DDBJ databases">
        <authorList>
            <person name="Martin C."/>
        </authorList>
    </citation>
    <scope>NUCLEOTIDE SEQUENCE</scope>
</reference>
<dbReference type="Proteomes" id="UP000749559">
    <property type="component" value="Unassembled WGS sequence"/>
</dbReference>
<dbReference type="PANTHER" id="PTHR46963:SF2">
    <property type="match status" value="1"/>
</dbReference>
<dbReference type="EMBL" id="CAIIXF020000007">
    <property type="protein sequence ID" value="CAH1790192.1"/>
    <property type="molecule type" value="Genomic_DNA"/>
</dbReference>
<organism evidence="1 2">
    <name type="scientific">Owenia fusiformis</name>
    <name type="common">Polychaete worm</name>
    <dbReference type="NCBI Taxonomy" id="6347"/>
    <lineage>
        <taxon>Eukaryota</taxon>
        <taxon>Metazoa</taxon>
        <taxon>Spiralia</taxon>
        <taxon>Lophotrochozoa</taxon>
        <taxon>Annelida</taxon>
        <taxon>Polychaeta</taxon>
        <taxon>Sedentaria</taxon>
        <taxon>Canalipalpata</taxon>
        <taxon>Sabellida</taxon>
        <taxon>Oweniida</taxon>
        <taxon>Oweniidae</taxon>
        <taxon>Owenia</taxon>
    </lineage>
</organism>
<keyword evidence="2" id="KW-1185">Reference proteome</keyword>
<sequence>MAALADEFELNGNSQVIEPILDLDEGIFDDKDLLDFVKNIEQQTERDTPLPSESEPVSMDLTMKEQELREFVNENEKVNTRVATNTALNKVTQHLRSLNENRPIEEIPPQQLDILLADFVKSAKKSGRKNSEDTEFEPGTLTSYINSIERYLGRKGYSVSLRDRTFKLLQDTLSSKRRNLTRNGKGNKPNATVALTNAEIDILWTKNVLGDSAPWNLQFTMWFMICQQFGFRARDEHRKLEWGDIGEILF</sequence>
<proteinExistence type="predicted"/>
<name>A0A8S4PFQ0_OWEFU</name>
<dbReference type="PANTHER" id="PTHR46963">
    <property type="entry name" value="SIMILAR TO RIKEN CDNA E130308A19"/>
    <property type="match status" value="1"/>
</dbReference>
<protein>
    <submittedName>
        <fullName evidence="1">Uncharacterized protein</fullName>
    </submittedName>
</protein>
<accession>A0A8S4PFQ0</accession>
<comment type="caution">
    <text evidence="1">The sequence shown here is derived from an EMBL/GenBank/DDBJ whole genome shotgun (WGS) entry which is preliminary data.</text>
</comment>
<dbReference type="OrthoDB" id="6157981at2759"/>